<dbReference type="AlphaFoldDB" id="A0A1G1YL09"/>
<dbReference type="InterPro" id="IPR001214">
    <property type="entry name" value="SET_dom"/>
</dbReference>
<name>A0A1G1YL09_9BACT</name>
<gene>
    <name evidence="2" type="ORF">A3A02_04810</name>
</gene>
<dbReference type="Gene3D" id="2.170.270.10">
    <property type="entry name" value="SET domain"/>
    <property type="match status" value="1"/>
</dbReference>
<evidence type="ECO:0000313" key="3">
    <source>
        <dbReference type="Proteomes" id="UP000177376"/>
    </source>
</evidence>
<dbReference type="SUPFAM" id="SSF82199">
    <property type="entry name" value="SET domain"/>
    <property type="match status" value="1"/>
</dbReference>
<accession>A0A1G1YL09</accession>
<protein>
    <recommendedName>
        <fullName evidence="1">SET domain-containing protein</fullName>
    </recommendedName>
</protein>
<sequence>MLTVKTSVGPSDIQGMGLFTQENIPAGATVWVYDPRFDISFDCQEVEMMLELQRELITRFAYISKETGKYIFCIDNSQFINHLSSGRNNLDVVRIMGEPEWRGIANRDIEVGEEITVDYQKLWVTQGLEKPKSDKISN</sequence>
<dbReference type="Pfam" id="PF00856">
    <property type="entry name" value="SET"/>
    <property type="match status" value="1"/>
</dbReference>
<reference evidence="2 3" key="1">
    <citation type="journal article" date="2016" name="Nat. Commun.">
        <title>Thousands of microbial genomes shed light on interconnected biogeochemical processes in an aquifer system.</title>
        <authorList>
            <person name="Anantharaman K."/>
            <person name="Brown C.T."/>
            <person name="Hug L.A."/>
            <person name="Sharon I."/>
            <person name="Castelle C.J."/>
            <person name="Probst A.J."/>
            <person name="Thomas B.C."/>
            <person name="Singh A."/>
            <person name="Wilkins M.J."/>
            <person name="Karaoz U."/>
            <person name="Brodie E.L."/>
            <person name="Williams K.H."/>
            <person name="Hubbard S.S."/>
            <person name="Banfield J.F."/>
        </authorList>
    </citation>
    <scope>NUCLEOTIDE SEQUENCE [LARGE SCALE GENOMIC DNA]</scope>
</reference>
<evidence type="ECO:0000259" key="1">
    <source>
        <dbReference type="PROSITE" id="PS50280"/>
    </source>
</evidence>
<organism evidence="2 3">
    <name type="scientific">Candidatus Buchananbacteria bacterium RIFCSPLOWO2_01_FULL_39_33</name>
    <dbReference type="NCBI Taxonomy" id="1797543"/>
    <lineage>
        <taxon>Bacteria</taxon>
        <taxon>Candidatus Buchananiibacteriota</taxon>
    </lineage>
</organism>
<dbReference type="InterPro" id="IPR046341">
    <property type="entry name" value="SET_dom_sf"/>
</dbReference>
<proteinExistence type="predicted"/>
<evidence type="ECO:0000313" key="2">
    <source>
        <dbReference type="EMBL" id="OGY52999.1"/>
    </source>
</evidence>
<feature type="domain" description="SET" evidence="1">
    <location>
        <begin position="4"/>
        <end position="120"/>
    </location>
</feature>
<dbReference type="Proteomes" id="UP000177376">
    <property type="component" value="Unassembled WGS sequence"/>
</dbReference>
<dbReference type="EMBL" id="MHIM01000008">
    <property type="protein sequence ID" value="OGY52999.1"/>
    <property type="molecule type" value="Genomic_DNA"/>
</dbReference>
<comment type="caution">
    <text evidence="2">The sequence shown here is derived from an EMBL/GenBank/DDBJ whole genome shotgun (WGS) entry which is preliminary data.</text>
</comment>
<dbReference type="PROSITE" id="PS50280">
    <property type="entry name" value="SET"/>
    <property type="match status" value="1"/>
</dbReference>